<evidence type="ECO:0000313" key="5">
    <source>
        <dbReference type="EMBL" id="MCQ1529348.1"/>
    </source>
</evidence>
<organism evidence="5 6">
    <name type="scientific">Lutispora saccharofermentans</name>
    <dbReference type="NCBI Taxonomy" id="3024236"/>
    <lineage>
        <taxon>Bacteria</taxon>
        <taxon>Bacillati</taxon>
        <taxon>Bacillota</taxon>
        <taxon>Clostridia</taxon>
        <taxon>Lutisporales</taxon>
        <taxon>Lutisporaceae</taxon>
        <taxon>Lutispora</taxon>
    </lineage>
</organism>
<keyword evidence="3" id="KW-0732">Signal</keyword>
<feature type="region of interest" description="Disordered" evidence="2">
    <location>
        <begin position="1795"/>
        <end position="1821"/>
    </location>
</feature>
<evidence type="ECO:0000259" key="4">
    <source>
        <dbReference type="PROSITE" id="PS51272"/>
    </source>
</evidence>
<keyword evidence="1" id="KW-0677">Repeat</keyword>
<dbReference type="Pfam" id="PF25852">
    <property type="entry name" value="DUF6242_C"/>
    <property type="match status" value="1"/>
</dbReference>
<dbReference type="EMBL" id="JAJEKE010000004">
    <property type="protein sequence ID" value="MCQ1529348.1"/>
    <property type="molecule type" value="Genomic_DNA"/>
</dbReference>
<dbReference type="Gene3D" id="2.130.10.10">
    <property type="entry name" value="YVTN repeat-like/Quinoprotein amine dehydrogenase"/>
    <property type="match status" value="2"/>
</dbReference>
<protein>
    <submittedName>
        <fullName evidence="5">S-layer homology domain-containing protein</fullName>
    </submittedName>
</protein>
<feature type="chain" id="PRO_5046741757" evidence="3">
    <location>
        <begin position="31"/>
        <end position="2228"/>
    </location>
</feature>
<dbReference type="Pfam" id="PF18998">
    <property type="entry name" value="Flg_new_2"/>
    <property type="match status" value="3"/>
</dbReference>
<dbReference type="SUPFAM" id="SSF110296">
    <property type="entry name" value="Oligoxyloglucan reducing end-specific cellobiohydrolase"/>
    <property type="match status" value="3"/>
</dbReference>
<dbReference type="Proteomes" id="UP001651880">
    <property type="component" value="Unassembled WGS sequence"/>
</dbReference>
<evidence type="ECO:0000256" key="2">
    <source>
        <dbReference type="SAM" id="MobiDB-lite"/>
    </source>
</evidence>
<sequence>MRFCFIRNRILSALLAVCLMLPLSPVTASAEGMPLGNAAPLAAGTVSVTTEAELRDTVANAVYKDYTINIDDNINLISPLTIGQNIALTSDNGSTLTAGANNIAIINDAEVTFNGDLRITGSGNSVVQVEEGEFTLEGTASLAGTGASAKTVYVPAGKGGQINIKGGTITGARGIGIDGKSASVTVSGGQINGTENAIRLGGTDCQASISGGTMSGTYAVHIGSKDWINISGGDITGSAHALYALSKDTYLTGGNFFGKVSAGANGAAINITAGNVTFSGSTPGVYYYDTIGYYRAFLTALPGVPLAAIQGQQSTVSLTGAYNGVTFAVDAATSAELEAISSGLGGTAAVSMMPTAAGNYSLVLNSEVGGQKFKLTLPVTVESAAPPSGVCAIGTTVYPTLDAALAAVEDATPTTIRLLQDITVTRDAVGTAIPVLGIANKQISFDLNNHTLTIMNSSNAWVQQALKVQNSTITFSGPGICNVENYREYGLYVDNSTITLDGAAELHVNGNVNGVQAWSNSNVTVTSTQQSADYGSAADARTKSRITVKTDAAAKNYAVYATDEDSIVQVDGNATSNNSTGVYVCDLGAAWVKGNVSGTTGCEISGGGNITIEGSLNGIDKYIRISGHDYTSGDITTPTGKQGYLTYGSGNGTSTVWVKDNTVPAGTTGNPAWEKKASLPSSSPIEDMKYLNSTFWAVGYNSTLLKSADGETWTKVDVGSEFDRLKGVAYGNGTYVLVGTSGDYSSRIYTSGDGDAWTEKAAAPQQLNDVAFGSGKFVAVGGDSNVLISTDNGETWQSRKLNQERGKITNLLSITYTGTKFVAVGGRSDTGQQYKGSILTSADGETWTWAHGDVNNTIWDITYGNGTLVAVGGKDSGPSLICTSSNAEIWTVLNTSIKTYSSLFSVEFDGTRFIAAGRTNSGNNAFITISTDGATWTENTDGGKDGFNAAASNGTKLVAMDGYGSIYSSAVTGIGWEYRNNGSTWTLNDVAYNNSLFVAVGVKGVIQTSTNGTNWTLQISKTTKDLNRVEYLGGQFIAVGKNGTILTSVNGKDWTVRTSGTTNELKGIAYSGGQYVVIGGDSSLGSVVLVSADGASWISAASGSLVRFDAVAYGDGTFIALTKNGAAYRSTDGTNWTQATDLHRFAKYPTDMIYAAGKFVAVGGSGEVYLSSDKGDSWTIAEIAFDRYNRGIAYSNGNFIAVGELGNIIASADGGITWYSQPSGLELNSQSSDNDMYTNLNGVTAGPNCFLAVGERGLVLQSDMSAVSSDTDAHDVAVAKAALWANSIKHNADNSLGSITMNMHLMTELSASSEVNISWQSSKPQYIASNGTVTRPALADGDQVVYLTATFTKNAAVDRKTFIVCVLAYENQDIEDVQNALNALTFDKIKNANTAFDNIISDLDLSYAPGNGVSISWASDSNLISTDGRVLRPGQSMGDVTVMLTATLTKGSVTRTKNFNLTVKAIPASHVPVTAITNGPSSATAGAPLTLMATVVPANATIQVITWSVRDAGGTGAAIDGDTLRTTAAGTAVIRATVAGGGSHGADYAADFPVTVSAPTYSITINNGASNMSTAAAGTVVTITANTPESGKRFEGWIYSPGIFFVNGTGVKDTTAQFTMPAQAVTLTATYEPLPPAIYSITVQNDGNGIARAMVNSGNVSSAAPGTEITLAATANSGYKFKTWEVIGGSVSITENKFTMPAENVTIKAVFEPIPPASYKVVVNGSYAAASGAGSYVQGASVTIHAGSRSGYSFTGWISPDGVAFANASSATTTFAMPAKNVTVTANWSYNGGGGNSSGGSGSGSGYTPPAGWNITTDKKPNQPTIASMDINAAIGTNGNAAIAITDAMTKALIERAQAKAKAGGETADGIGVALNILFGKSLGSITITVEAAAIDRLEREGAKLFGMNNPLVSFTLDAEAIKEVNKRSAGNVSFNASPITKLSDAAKGLIGSRPVFDVTVSYQKDGKRAYVSDLKKGMITLGIAYTLTSMEKSGNLYGVHVDKNGKQTLLTNSGYDNKRLIFSCNKMAAYGVGYKTPPPVFTDTAKHWAKDDIDFAAGRGLISGTSATTFSPNMDITRQDFLMALGKLSGADISGYKESSFSDVSGANPAMPYIQWAVKNGIVQGIGGGKFGPDSVINREQMAVMMVNYAEYAGYKLPVSLQAVTFADDAKISSWAKEAVKAIQQSGVIIGKNNNRFDPAGNATRGEASTILRRFVELVIGEGMVRS</sequence>
<dbReference type="InterPro" id="IPR001119">
    <property type="entry name" value="SLH_dom"/>
</dbReference>
<feature type="compositionally biased region" description="Gly residues" evidence="2">
    <location>
        <begin position="1795"/>
        <end position="1805"/>
    </location>
</feature>
<dbReference type="NCBIfam" id="TIGR02543">
    <property type="entry name" value="List_Bact_rpt"/>
    <property type="match status" value="1"/>
</dbReference>
<dbReference type="InterPro" id="IPR013378">
    <property type="entry name" value="InlB-like_B-rpt"/>
</dbReference>
<dbReference type="InterPro" id="IPR011050">
    <property type="entry name" value="Pectin_lyase_fold/virulence"/>
</dbReference>
<dbReference type="SMART" id="SM00710">
    <property type="entry name" value="PbH1"/>
    <property type="match status" value="7"/>
</dbReference>
<feature type="domain" description="SLH" evidence="4">
    <location>
        <begin position="2164"/>
        <end position="2227"/>
    </location>
</feature>
<gene>
    <name evidence="5" type="ORF">LJD61_07250</name>
</gene>
<feature type="domain" description="SLH" evidence="4">
    <location>
        <begin position="2037"/>
        <end position="2095"/>
    </location>
</feature>
<dbReference type="RefSeq" id="WP_255226864.1">
    <property type="nucleotide sequence ID" value="NZ_JAJEKE010000004.1"/>
</dbReference>
<dbReference type="InterPro" id="IPR006626">
    <property type="entry name" value="PbH1"/>
</dbReference>
<dbReference type="PROSITE" id="PS51272">
    <property type="entry name" value="SLH"/>
    <property type="match status" value="3"/>
</dbReference>
<dbReference type="InterPro" id="IPR044060">
    <property type="entry name" value="Bacterial_rp_domain"/>
</dbReference>
<dbReference type="InterPro" id="IPR015943">
    <property type="entry name" value="WD40/YVTN_repeat-like_dom_sf"/>
</dbReference>
<reference evidence="5 6" key="1">
    <citation type="submission" date="2021-10" db="EMBL/GenBank/DDBJ databases">
        <title>Lutispora strain m25 sp. nov., a thermophilic, non-spore-forming bacterium isolated from a lab-scale methanogenic bioreactor digesting anaerobic sludge.</title>
        <authorList>
            <person name="El Houari A."/>
            <person name="Mcdonald J."/>
        </authorList>
    </citation>
    <scope>NUCLEOTIDE SEQUENCE [LARGE SCALE GENOMIC DNA]</scope>
    <source>
        <strain evidence="6">m25</strain>
    </source>
</reference>
<dbReference type="InterPro" id="IPR046780">
    <property type="entry name" value="aBig_2"/>
</dbReference>
<dbReference type="SUPFAM" id="SSF51126">
    <property type="entry name" value="Pectin lyase-like"/>
    <property type="match status" value="1"/>
</dbReference>
<evidence type="ECO:0000256" key="1">
    <source>
        <dbReference type="ARBA" id="ARBA00022737"/>
    </source>
</evidence>
<dbReference type="InterPro" id="IPR058667">
    <property type="entry name" value="DUF6242_C"/>
</dbReference>
<proteinExistence type="predicted"/>
<dbReference type="Pfam" id="PF00395">
    <property type="entry name" value="SLH"/>
    <property type="match status" value="3"/>
</dbReference>
<evidence type="ECO:0000313" key="6">
    <source>
        <dbReference type="Proteomes" id="UP001651880"/>
    </source>
</evidence>
<accession>A0ABT1NDM7</accession>
<feature type="domain" description="SLH" evidence="4">
    <location>
        <begin position="2098"/>
        <end position="2161"/>
    </location>
</feature>
<evidence type="ECO:0000256" key="3">
    <source>
        <dbReference type="SAM" id="SignalP"/>
    </source>
</evidence>
<dbReference type="Pfam" id="PF20578">
    <property type="entry name" value="aBig_2"/>
    <property type="match status" value="2"/>
</dbReference>
<keyword evidence="6" id="KW-1185">Reference proteome</keyword>
<feature type="signal peptide" evidence="3">
    <location>
        <begin position="1"/>
        <end position="30"/>
    </location>
</feature>
<name>A0ABT1NDM7_9FIRM</name>
<dbReference type="Gene3D" id="2.60.40.1080">
    <property type="match status" value="1"/>
</dbReference>
<comment type="caution">
    <text evidence="5">The sequence shown here is derived from an EMBL/GenBank/DDBJ whole genome shotgun (WGS) entry which is preliminary data.</text>
</comment>